<proteinExistence type="predicted"/>
<feature type="transmembrane region" description="Helical" evidence="1">
    <location>
        <begin position="50"/>
        <end position="69"/>
    </location>
</feature>
<accession>A0A511FII6</accession>
<feature type="transmembrane region" description="Helical" evidence="1">
    <location>
        <begin position="89"/>
        <end position="111"/>
    </location>
</feature>
<keyword evidence="1" id="KW-1133">Transmembrane helix</keyword>
<keyword evidence="1" id="KW-0472">Membrane</keyword>
<organism evidence="2 3">
    <name type="scientific">Acetobacter tropicalis</name>
    <dbReference type="NCBI Taxonomy" id="104102"/>
    <lineage>
        <taxon>Bacteria</taxon>
        <taxon>Pseudomonadati</taxon>
        <taxon>Pseudomonadota</taxon>
        <taxon>Alphaproteobacteria</taxon>
        <taxon>Acetobacterales</taxon>
        <taxon>Acetobacteraceae</taxon>
        <taxon>Acetobacter</taxon>
    </lineage>
</organism>
<comment type="caution">
    <text evidence="2">The sequence shown here is derived from an EMBL/GenBank/DDBJ whole genome shotgun (WGS) entry which is preliminary data.</text>
</comment>
<reference evidence="2 3" key="1">
    <citation type="submission" date="2019-07" db="EMBL/GenBank/DDBJ databases">
        <title>Whole genome shotgun sequence of Acetobacter tropicalis NBRC 16470.</title>
        <authorList>
            <person name="Hosoyama A."/>
            <person name="Uohara A."/>
            <person name="Ohji S."/>
            <person name="Ichikawa N."/>
        </authorList>
    </citation>
    <scope>NUCLEOTIDE SEQUENCE [LARGE SCALE GENOMIC DNA]</scope>
    <source>
        <strain evidence="2 3">NBRC 16470</strain>
    </source>
</reference>
<dbReference type="EMBL" id="BJVR01000001">
    <property type="protein sequence ID" value="GEL49051.1"/>
    <property type="molecule type" value="Genomic_DNA"/>
</dbReference>
<gene>
    <name evidence="2" type="ORF">ATR01nite_01260</name>
</gene>
<evidence type="ECO:0000313" key="3">
    <source>
        <dbReference type="Proteomes" id="UP000321800"/>
    </source>
</evidence>
<sequence length="127" mass="14241">MASIGQQRQRMGEYAPQGFSRQIDQIQSDADSKGCAKGSRRMNMMMAKSVVVMVVVSMIMMVIIIMIAPGSMRVMRMIMGMEISRAMGLFWFGVIVRAGLMPVVQMIRLILLASVCVGWRFSACWRP</sequence>
<keyword evidence="1" id="KW-0812">Transmembrane</keyword>
<evidence type="ECO:0000256" key="1">
    <source>
        <dbReference type="SAM" id="Phobius"/>
    </source>
</evidence>
<evidence type="ECO:0000313" key="2">
    <source>
        <dbReference type="EMBL" id="GEL49051.1"/>
    </source>
</evidence>
<dbReference type="AlphaFoldDB" id="A0A511FII6"/>
<name>A0A511FII6_9PROT</name>
<protein>
    <submittedName>
        <fullName evidence="2">Uncharacterized protein</fullName>
    </submittedName>
</protein>
<dbReference type="Proteomes" id="UP000321800">
    <property type="component" value="Unassembled WGS sequence"/>
</dbReference>